<accession>A0A8K0W7P9</accession>
<dbReference type="GO" id="GO:0045944">
    <property type="term" value="P:positive regulation of transcription by RNA polymerase II"/>
    <property type="evidence" value="ECO:0007669"/>
    <property type="project" value="TreeGrafter"/>
</dbReference>
<comment type="subcellular location">
    <subcellularLocation>
        <location evidence="1">Nucleus</location>
    </subcellularLocation>
</comment>
<evidence type="ECO:0000256" key="3">
    <source>
        <dbReference type="SAM" id="MobiDB-lite"/>
    </source>
</evidence>
<dbReference type="InterPro" id="IPR036864">
    <property type="entry name" value="Zn2-C6_fun-type_DNA-bd_sf"/>
</dbReference>
<proteinExistence type="predicted"/>
<keyword evidence="6" id="KW-1185">Reference proteome</keyword>
<dbReference type="GO" id="GO:0005634">
    <property type="term" value="C:nucleus"/>
    <property type="evidence" value="ECO:0007669"/>
    <property type="project" value="UniProtKB-SubCell"/>
</dbReference>
<dbReference type="SMART" id="SM00066">
    <property type="entry name" value="GAL4"/>
    <property type="match status" value="1"/>
</dbReference>
<dbReference type="EMBL" id="JAGPXF010000007">
    <property type="protein sequence ID" value="KAH7235362.1"/>
    <property type="molecule type" value="Genomic_DNA"/>
</dbReference>
<dbReference type="GO" id="GO:0000981">
    <property type="term" value="F:DNA-binding transcription factor activity, RNA polymerase II-specific"/>
    <property type="evidence" value="ECO:0007669"/>
    <property type="project" value="InterPro"/>
</dbReference>
<evidence type="ECO:0000313" key="6">
    <source>
        <dbReference type="Proteomes" id="UP000813427"/>
    </source>
</evidence>
<evidence type="ECO:0000313" key="5">
    <source>
        <dbReference type="EMBL" id="KAH7235362.1"/>
    </source>
</evidence>
<evidence type="ECO:0000256" key="2">
    <source>
        <dbReference type="ARBA" id="ARBA00023242"/>
    </source>
</evidence>
<dbReference type="Proteomes" id="UP000813427">
    <property type="component" value="Unassembled WGS sequence"/>
</dbReference>
<dbReference type="SUPFAM" id="SSF57701">
    <property type="entry name" value="Zn2/Cys6 DNA-binding domain"/>
    <property type="match status" value="1"/>
</dbReference>
<dbReference type="Pfam" id="PF11951">
    <property type="entry name" value="Fungal_trans_2"/>
    <property type="match status" value="1"/>
</dbReference>
<feature type="domain" description="Zn(2)-C6 fungal-type" evidence="4">
    <location>
        <begin position="11"/>
        <end position="41"/>
    </location>
</feature>
<comment type="caution">
    <text evidence="5">The sequence shown here is derived from an EMBL/GenBank/DDBJ whole genome shotgun (WGS) entry which is preliminary data.</text>
</comment>
<dbReference type="OrthoDB" id="5073993at2759"/>
<dbReference type="PANTHER" id="PTHR37534:SF7">
    <property type="entry name" value="TRANSCRIPTIONAL ACTIVATOR PROTEIN UGA3"/>
    <property type="match status" value="1"/>
</dbReference>
<dbReference type="InterPro" id="IPR001138">
    <property type="entry name" value="Zn2Cys6_DnaBD"/>
</dbReference>
<feature type="compositionally biased region" description="Low complexity" evidence="3">
    <location>
        <begin position="78"/>
        <end position="87"/>
    </location>
</feature>
<dbReference type="PROSITE" id="PS50048">
    <property type="entry name" value="ZN2_CY6_FUNGAL_2"/>
    <property type="match status" value="1"/>
</dbReference>
<dbReference type="InterPro" id="IPR021858">
    <property type="entry name" value="Fun_TF"/>
</dbReference>
<evidence type="ECO:0000256" key="1">
    <source>
        <dbReference type="ARBA" id="ARBA00004123"/>
    </source>
</evidence>
<dbReference type="AlphaFoldDB" id="A0A8K0W7P9"/>
<dbReference type="Pfam" id="PF00172">
    <property type="entry name" value="Zn_clus"/>
    <property type="match status" value="1"/>
</dbReference>
<dbReference type="CDD" id="cd00067">
    <property type="entry name" value="GAL4"/>
    <property type="match status" value="1"/>
</dbReference>
<feature type="compositionally biased region" description="Polar residues" evidence="3">
    <location>
        <begin position="55"/>
        <end position="68"/>
    </location>
</feature>
<keyword evidence="2" id="KW-0539">Nucleus</keyword>
<dbReference type="PANTHER" id="PTHR37534">
    <property type="entry name" value="TRANSCRIPTIONAL ACTIVATOR PROTEIN UGA3"/>
    <property type="match status" value="1"/>
</dbReference>
<sequence>MQTPGTRSRQGCLTCRKRHRKCDEGKPICQLCQKTGRRCEYGSGIRWPSMDRPGHTNSQRIGKTTPTEKLSRHRRTSTAESNSSASSHRQQATQVDLSSFEHVSFDAHQVPDPATTQSVMWDVPFAGFEMVTQPPLGGGDLSWSDLFAGRQCLGPNQSTLGTDHPITSGEDDTQLTQWYCDDFLLGTSSDTDAAGTRDLLYKDVSPDTVPMSPPQLGRWLSATLESSSEEVAFNHYYNDASTRIPAFDGPKNPYRKLGLVAISYPLLLHTILYVSTVSMHSHGKTNGETVTDHRTRSLLLLKDASELLKSQNKSDGQKWMEQHQSLSVLSLQEVTLASYLMHIVADVMIGSQKTETHLQAAFSLMVELDYVDRLPQGFYSRFLVQRFAMIDVVLSFLRRRRPLAPQNFTLYQPIEGADKQEPCFRELTGCHQPVLSFLARISLLAGDNTFKDPAHFAEAYQLETEMRSWATSRYPGPGLKYASGSINILDATQDGADVENFHKELDTLSECFYWVAHLLLARRVFLDPTTSPRVQLYRRHLFSLMDRLPAGCGPDSSLPFPFYMAAREAISNQDKDWVRKKHADMFSIYPDQSRELMMRLTEEIWRKNDCIAAAVIQDPLSDLSWVDDDVYIGILDSQASHFLF</sequence>
<feature type="region of interest" description="Disordered" evidence="3">
    <location>
        <begin position="43"/>
        <end position="96"/>
    </location>
</feature>
<protein>
    <submittedName>
        <fullName evidence="5">Fungal-specific transcription factor domain-containing protein</fullName>
    </submittedName>
</protein>
<dbReference type="GO" id="GO:0008270">
    <property type="term" value="F:zinc ion binding"/>
    <property type="evidence" value="ECO:0007669"/>
    <property type="project" value="InterPro"/>
</dbReference>
<reference evidence="5" key="1">
    <citation type="journal article" date="2021" name="Nat. Commun.">
        <title>Genetic determinants of endophytism in the Arabidopsis root mycobiome.</title>
        <authorList>
            <person name="Mesny F."/>
            <person name="Miyauchi S."/>
            <person name="Thiergart T."/>
            <person name="Pickel B."/>
            <person name="Atanasova L."/>
            <person name="Karlsson M."/>
            <person name="Huettel B."/>
            <person name="Barry K.W."/>
            <person name="Haridas S."/>
            <person name="Chen C."/>
            <person name="Bauer D."/>
            <person name="Andreopoulos W."/>
            <person name="Pangilinan J."/>
            <person name="LaButti K."/>
            <person name="Riley R."/>
            <person name="Lipzen A."/>
            <person name="Clum A."/>
            <person name="Drula E."/>
            <person name="Henrissat B."/>
            <person name="Kohler A."/>
            <person name="Grigoriev I.V."/>
            <person name="Martin F.M."/>
            <person name="Hacquard S."/>
        </authorList>
    </citation>
    <scope>NUCLEOTIDE SEQUENCE</scope>
    <source>
        <strain evidence="5">MPI-SDFR-AT-0068</strain>
    </source>
</reference>
<dbReference type="GO" id="GO:0000976">
    <property type="term" value="F:transcription cis-regulatory region binding"/>
    <property type="evidence" value="ECO:0007669"/>
    <property type="project" value="TreeGrafter"/>
</dbReference>
<dbReference type="Gene3D" id="4.10.240.10">
    <property type="entry name" value="Zn(2)-C6 fungal-type DNA-binding domain"/>
    <property type="match status" value="1"/>
</dbReference>
<evidence type="ECO:0000259" key="4">
    <source>
        <dbReference type="PROSITE" id="PS50048"/>
    </source>
</evidence>
<organism evidence="5 6">
    <name type="scientific">Fusarium tricinctum</name>
    <dbReference type="NCBI Taxonomy" id="61284"/>
    <lineage>
        <taxon>Eukaryota</taxon>
        <taxon>Fungi</taxon>
        <taxon>Dikarya</taxon>
        <taxon>Ascomycota</taxon>
        <taxon>Pezizomycotina</taxon>
        <taxon>Sordariomycetes</taxon>
        <taxon>Hypocreomycetidae</taxon>
        <taxon>Hypocreales</taxon>
        <taxon>Nectriaceae</taxon>
        <taxon>Fusarium</taxon>
        <taxon>Fusarium tricinctum species complex</taxon>
    </lineage>
</organism>
<gene>
    <name evidence="5" type="ORF">BKA59DRAFT_444323</name>
</gene>
<dbReference type="PROSITE" id="PS00463">
    <property type="entry name" value="ZN2_CY6_FUNGAL_1"/>
    <property type="match status" value="1"/>
</dbReference>
<name>A0A8K0W7P9_9HYPO</name>